<dbReference type="RefSeq" id="XP_014144898.1">
    <property type="nucleotide sequence ID" value="XM_014289423.1"/>
</dbReference>
<proteinExistence type="predicted"/>
<sequence length="87" mass="10117">AFDATNNAFVLDTRAKQLAVHGGEVIENWDQELQGLRDSQTETRVIEAENYLNEFIAYVKGIQNQIKQRNQVLEELNYYKGKKEELE</sequence>
<dbReference type="AlphaFoldDB" id="A0A0L0F2Z5"/>
<dbReference type="Gene3D" id="1.20.1270.60">
    <property type="entry name" value="Arfaptin homology (AH) domain/BAR domain"/>
    <property type="match status" value="1"/>
</dbReference>
<evidence type="ECO:0000313" key="2">
    <source>
        <dbReference type="Proteomes" id="UP000054560"/>
    </source>
</evidence>
<gene>
    <name evidence="1" type="ORF">SARC_16472</name>
</gene>
<dbReference type="InterPro" id="IPR027267">
    <property type="entry name" value="AH/BAR_dom_sf"/>
</dbReference>
<dbReference type="Proteomes" id="UP000054560">
    <property type="component" value="Unassembled WGS sequence"/>
</dbReference>
<feature type="non-terminal residue" evidence="1">
    <location>
        <position position="87"/>
    </location>
</feature>
<protein>
    <submittedName>
        <fullName evidence="1">Uncharacterized protein</fullName>
    </submittedName>
</protein>
<reference evidence="1 2" key="1">
    <citation type="submission" date="2011-02" db="EMBL/GenBank/DDBJ databases">
        <title>The Genome Sequence of Sphaeroforma arctica JP610.</title>
        <authorList>
            <consortium name="The Broad Institute Genome Sequencing Platform"/>
            <person name="Russ C."/>
            <person name="Cuomo C."/>
            <person name="Young S.K."/>
            <person name="Zeng Q."/>
            <person name="Gargeya S."/>
            <person name="Alvarado L."/>
            <person name="Berlin A."/>
            <person name="Chapman S.B."/>
            <person name="Chen Z."/>
            <person name="Freedman E."/>
            <person name="Gellesch M."/>
            <person name="Goldberg J."/>
            <person name="Griggs A."/>
            <person name="Gujja S."/>
            <person name="Heilman E."/>
            <person name="Heiman D."/>
            <person name="Howarth C."/>
            <person name="Mehta T."/>
            <person name="Neiman D."/>
            <person name="Pearson M."/>
            <person name="Roberts A."/>
            <person name="Saif S."/>
            <person name="Shea T."/>
            <person name="Shenoy N."/>
            <person name="Sisk P."/>
            <person name="Stolte C."/>
            <person name="Sykes S."/>
            <person name="White J."/>
            <person name="Yandava C."/>
            <person name="Burger G."/>
            <person name="Gray M.W."/>
            <person name="Holland P.W.H."/>
            <person name="King N."/>
            <person name="Lang F.B.F."/>
            <person name="Roger A.J."/>
            <person name="Ruiz-Trillo I."/>
            <person name="Haas B."/>
            <person name="Nusbaum C."/>
            <person name="Birren B."/>
        </authorList>
    </citation>
    <scope>NUCLEOTIDE SEQUENCE [LARGE SCALE GENOMIC DNA]</scope>
    <source>
        <strain evidence="1 2">JP610</strain>
    </source>
</reference>
<feature type="non-terminal residue" evidence="1">
    <location>
        <position position="1"/>
    </location>
</feature>
<evidence type="ECO:0000313" key="1">
    <source>
        <dbReference type="EMBL" id="KNC70996.1"/>
    </source>
</evidence>
<name>A0A0L0F2Z5_9EUKA</name>
<accession>A0A0L0F2Z5</accession>
<keyword evidence="2" id="KW-1185">Reference proteome</keyword>
<dbReference type="GeneID" id="25916976"/>
<dbReference type="EMBL" id="KQ249747">
    <property type="protein sequence ID" value="KNC70996.1"/>
    <property type="molecule type" value="Genomic_DNA"/>
</dbReference>
<organism evidence="1 2">
    <name type="scientific">Sphaeroforma arctica JP610</name>
    <dbReference type="NCBI Taxonomy" id="667725"/>
    <lineage>
        <taxon>Eukaryota</taxon>
        <taxon>Ichthyosporea</taxon>
        <taxon>Ichthyophonida</taxon>
        <taxon>Sphaeroforma</taxon>
    </lineage>
</organism>